<dbReference type="EMBL" id="VDFQ02000005">
    <property type="protein sequence ID" value="KAA1420720.1"/>
    <property type="molecule type" value="Genomic_DNA"/>
</dbReference>
<dbReference type="InterPro" id="IPR015168">
    <property type="entry name" value="SsuA/THI5"/>
</dbReference>
<dbReference type="AlphaFoldDB" id="A0A5Q6RRV9"/>
<dbReference type="PANTHER" id="PTHR30024">
    <property type="entry name" value="ALIPHATIC SULFONATES-BINDING PROTEIN-RELATED"/>
    <property type="match status" value="1"/>
</dbReference>
<dbReference type="OrthoDB" id="506623at2"/>
<dbReference type="SUPFAM" id="SSF53850">
    <property type="entry name" value="Periplasmic binding protein-like II"/>
    <property type="match status" value="1"/>
</dbReference>
<name>A0A5Q6RRV9_9ACTN</name>
<accession>A0A5Q6RRV9</accession>
<proteinExistence type="predicted"/>
<reference evidence="2 3" key="1">
    <citation type="submission" date="2019-09" db="EMBL/GenBank/DDBJ databases">
        <title>Mumia zhuanghuii sp. nov. isolated from the intestinal contents of plateau pika (Ochotona curzoniae) in the Qinghai-Tibet plateau of China.</title>
        <authorList>
            <person name="Tian Z."/>
        </authorList>
    </citation>
    <scope>NUCLEOTIDE SEQUENCE [LARGE SCALE GENOMIC DNA]</scope>
    <source>
        <strain evidence="3">350</strain>
    </source>
</reference>
<dbReference type="Proteomes" id="UP000307768">
    <property type="component" value="Unassembled WGS sequence"/>
</dbReference>
<evidence type="ECO:0000259" key="1">
    <source>
        <dbReference type="Pfam" id="PF09084"/>
    </source>
</evidence>
<gene>
    <name evidence="2" type="ORF">FE697_017435</name>
</gene>
<dbReference type="Pfam" id="PF09084">
    <property type="entry name" value="NMT1"/>
    <property type="match status" value="1"/>
</dbReference>
<dbReference type="Gene3D" id="3.40.190.10">
    <property type="entry name" value="Periplasmic binding protein-like II"/>
    <property type="match status" value="2"/>
</dbReference>
<sequence length="359" mass="37558">MDILISRGSIDPLKAHPGAAMSNRSPRLRLRHLAAAVALATTAATTTACAGGDANAGSDDQTVIKLVDPGNAGLLAYAKKTGVLDEKLEAADARVEWGGSYGSFTATIDAVRSGDVTLLEGAISPAIGYLSTSNDLKIFAVADRTTDPKAPVGDGLVVPKDSSVTSVDQLVGKKVAVNKGGRGEYLLGLALDKAGIGHDEVEKVYLNPVQAAGAFQSGKVDAWWAIVRGYPTAVAAGAKTIVTNNDVEDNDLTILAARQELVDENPEALKIVTDTLAELQKEATADPAKFQNVFTDSGPTATSGDALERDIEVERYSLPFPPVEDKDLEKIQVVADYFLAHQFISKAVKSSDAAVQLGS</sequence>
<organism evidence="2 3">
    <name type="scientific">Mumia zhuanghuii</name>
    <dbReference type="NCBI Taxonomy" id="2585211"/>
    <lineage>
        <taxon>Bacteria</taxon>
        <taxon>Bacillati</taxon>
        <taxon>Actinomycetota</taxon>
        <taxon>Actinomycetes</taxon>
        <taxon>Propionibacteriales</taxon>
        <taxon>Nocardioidaceae</taxon>
        <taxon>Mumia</taxon>
    </lineage>
</organism>
<protein>
    <submittedName>
        <fullName evidence="2">Aliphatic sulfonate ABC transporter substrate-binding protein</fullName>
    </submittedName>
</protein>
<evidence type="ECO:0000313" key="2">
    <source>
        <dbReference type="EMBL" id="KAA1420720.1"/>
    </source>
</evidence>
<dbReference type="PANTHER" id="PTHR30024:SF42">
    <property type="entry name" value="ALIPHATIC SULFONATES-BINDING PROTEIN-RELATED"/>
    <property type="match status" value="1"/>
</dbReference>
<comment type="caution">
    <text evidence="2">The sequence shown here is derived from an EMBL/GenBank/DDBJ whole genome shotgun (WGS) entry which is preliminary data.</text>
</comment>
<feature type="domain" description="SsuA/THI5-like" evidence="1">
    <location>
        <begin position="131"/>
        <end position="288"/>
    </location>
</feature>
<evidence type="ECO:0000313" key="3">
    <source>
        <dbReference type="Proteomes" id="UP000307768"/>
    </source>
</evidence>